<name>A0ABN3JEK7_9ACTN</name>
<keyword evidence="2" id="KW-1185">Reference proteome</keyword>
<dbReference type="RefSeq" id="WP_344591362.1">
    <property type="nucleotide sequence ID" value="NZ_BAAARW010000016.1"/>
</dbReference>
<accession>A0ABN3JEK7</accession>
<gene>
    <name evidence="1" type="ORF">GCM10010191_45080</name>
</gene>
<sequence length="92" mass="10144">MSDAELLEALGLALVGEGWCVVPLHDDGPVRLRVFHPSMPGFGETVRVMSHRSGPWFRSSTLELMAWCDDIPRAVAYVERELGALVRGRAPV</sequence>
<dbReference type="EMBL" id="BAAARW010000016">
    <property type="protein sequence ID" value="GAA2427186.1"/>
    <property type="molecule type" value="Genomic_DNA"/>
</dbReference>
<evidence type="ECO:0000313" key="2">
    <source>
        <dbReference type="Proteomes" id="UP001501231"/>
    </source>
</evidence>
<protein>
    <recommendedName>
        <fullName evidence="3">MmcQ/YjbR family DNA-binding protein</fullName>
    </recommendedName>
</protein>
<proteinExistence type="predicted"/>
<organism evidence="1 2">
    <name type="scientific">Actinomadura vinacea</name>
    <dbReference type="NCBI Taxonomy" id="115336"/>
    <lineage>
        <taxon>Bacteria</taxon>
        <taxon>Bacillati</taxon>
        <taxon>Actinomycetota</taxon>
        <taxon>Actinomycetes</taxon>
        <taxon>Streptosporangiales</taxon>
        <taxon>Thermomonosporaceae</taxon>
        <taxon>Actinomadura</taxon>
    </lineage>
</organism>
<evidence type="ECO:0000313" key="1">
    <source>
        <dbReference type="EMBL" id="GAA2427186.1"/>
    </source>
</evidence>
<dbReference type="Proteomes" id="UP001501231">
    <property type="component" value="Unassembled WGS sequence"/>
</dbReference>
<comment type="caution">
    <text evidence="1">The sequence shown here is derived from an EMBL/GenBank/DDBJ whole genome shotgun (WGS) entry which is preliminary data.</text>
</comment>
<evidence type="ECO:0008006" key="3">
    <source>
        <dbReference type="Google" id="ProtNLM"/>
    </source>
</evidence>
<reference evidence="2" key="1">
    <citation type="journal article" date="2019" name="Int. J. Syst. Evol. Microbiol.">
        <title>The Global Catalogue of Microorganisms (GCM) 10K type strain sequencing project: providing services to taxonomists for standard genome sequencing and annotation.</title>
        <authorList>
            <consortium name="The Broad Institute Genomics Platform"/>
            <consortium name="The Broad Institute Genome Sequencing Center for Infectious Disease"/>
            <person name="Wu L."/>
            <person name="Ma J."/>
        </authorList>
    </citation>
    <scope>NUCLEOTIDE SEQUENCE [LARGE SCALE GENOMIC DNA]</scope>
    <source>
        <strain evidence="2">JCM 3325</strain>
    </source>
</reference>